<feature type="region of interest" description="Disordered" evidence="1">
    <location>
        <begin position="1"/>
        <end position="47"/>
    </location>
</feature>
<name>A0AAV0GYA5_9ROSI</name>
<evidence type="ECO:0000256" key="1">
    <source>
        <dbReference type="SAM" id="MobiDB-lite"/>
    </source>
</evidence>
<dbReference type="Proteomes" id="UP001154282">
    <property type="component" value="Unassembled WGS sequence"/>
</dbReference>
<sequence length="47" mass="5078">MVDSSPWPHSRTMPPPLSMKFGSQKLSLGNKATQRGAKRPGTKPGTK</sequence>
<protein>
    <submittedName>
        <fullName evidence="2">Uncharacterized protein</fullName>
    </submittedName>
</protein>
<feature type="compositionally biased region" description="Polar residues" evidence="1">
    <location>
        <begin position="24"/>
        <end position="33"/>
    </location>
</feature>
<gene>
    <name evidence="2" type="ORF">LITE_LOCUS1699</name>
</gene>
<dbReference type="AlphaFoldDB" id="A0AAV0GYA5"/>
<reference evidence="2" key="1">
    <citation type="submission" date="2022-08" db="EMBL/GenBank/DDBJ databases">
        <authorList>
            <person name="Gutierrez-Valencia J."/>
        </authorList>
    </citation>
    <scope>NUCLEOTIDE SEQUENCE</scope>
</reference>
<dbReference type="EMBL" id="CAMGYJ010000002">
    <property type="protein sequence ID" value="CAI0377986.1"/>
    <property type="molecule type" value="Genomic_DNA"/>
</dbReference>
<evidence type="ECO:0000313" key="2">
    <source>
        <dbReference type="EMBL" id="CAI0377986.1"/>
    </source>
</evidence>
<accession>A0AAV0GYA5</accession>
<evidence type="ECO:0000313" key="3">
    <source>
        <dbReference type="Proteomes" id="UP001154282"/>
    </source>
</evidence>
<feature type="compositionally biased region" description="Basic residues" evidence="1">
    <location>
        <begin position="36"/>
        <end position="47"/>
    </location>
</feature>
<keyword evidence="3" id="KW-1185">Reference proteome</keyword>
<proteinExistence type="predicted"/>
<organism evidence="2 3">
    <name type="scientific">Linum tenue</name>
    <dbReference type="NCBI Taxonomy" id="586396"/>
    <lineage>
        <taxon>Eukaryota</taxon>
        <taxon>Viridiplantae</taxon>
        <taxon>Streptophyta</taxon>
        <taxon>Embryophyta</taxon>
        <taxon>Tracheophyta</taxon>
        <taxon>Spermatophyta</taxon>
        <taxon>Magnoliopsida</taxon>
        <taxon>eudicotyledons</taxon>
        <taxon>Gunneridae</taxon>
        <taxon>Pentapetalae</taxon>
        <taxon>rosids</taxon>
        <taxon>fabids</taxon>
        <taxon>Malpighiales</taxon>
        <taxon>Linaceae</taxon>
        <taxon>Linum</taxon>
    </lineage>
</organism>
<comment type="caution">
    <text evidence="2">The sequence shown here is derived from an EMBL/GenBank/DDBJ whole genome shotgun (WGS) entry which is preliminary data.</text>
</comment>